<dbReference type="GO" id="GO:0006310">
    <property type="term" value="P:DNA recombination"/>
    <property type="evidence" value="ECO:0007669"/>
    <property type="project" value="UniProtKB-KW"/>
</dbReference>
<sequence>MPYEKSKKNKTTEQKNNTNDVDFYREVNKVKNTHYATNNWIKSLENFRKKQGCDEKIEEINNVEKLDQQLAEFIASMKQKNGEEYATSSVKAAVAALYRYLNKNSIIKHVNIYDTNIFTILSEAVSGKIKYLSNLGYGEANGSDGLSFKEIQQILSHKFMDGSTPERLLRRVFFHNAIILGLRGGEHSSIEANNFKKRKDGGFDVYIYRSKTNQRGLSNDRGKAEILIIPNQAEVINDYESYFAKRPVLADKQFYLQEYDEEKALQTGVWYKNSHIGEARLKGFMCDIYRLTEIDLTNRKITNHGGRKTMIQGLQNTGISRDQMRLQSRHKTEKGLEPYELSRIGEQADMMSKMMMQIYGSKINSGNAYETDVENVKNGESSKSNINIVQNKINEPQGNYGFTTAREAMLSLESYLKIVGQGILKLFVNQISSLKRLEIFNYWLSLKYPKSSISYLKIYDFISNELANLISAQKRLAHIRIRIECNLTDLNLEIGFGYNELFIGFEILQNTYFPQLKILKFKNRFPELKLLIKFLEINGKNLKEIYLGENEGYYDDNSLNLAIAEFCPNLRILSTGIEALEIVVKYSKNIHEIKLYYLSDIKYDFNSSESILSFISWTNCISRKLLSLWIINPYKMLNNLVEYEDNMKRIE</sequence>
<dbReference type="Gene3D" id="3.80.10.10">
    <property type="entry name" value="Ribonuclease Inhibitor"/>
    <property type="match status" value="1"/>
</dbReference>
<dbReference type="OrthoDB" id="2449280at2759"/>
<proteinExistence type="predicted"/>
<accession>A0A8H3LMG2</accession>
<gene>
    <name evidence="2" type="ORF">RCL2_001496600</name>
</gene>
<dbReference type="InterPro" id="IPR013762">
    <property type="entry name" value="Integrase-like_cat_sf"/>
</dbReference>
<dbReference type="AlphaFoldDB" id="A0A8H3LMG2"/>
<dbReference type="SUPFAM" id="SSF56349">
    <property type="entry name" value="DNA breaking-rejoining enzymes"/>
    <property type="match status" value="1"/>
</dbReference>
<dbReference type="Proteomes" id="UP000615446">
    <property type="component" value="Unassembled WGS sequence"/>
</dbReference>
<dbReference type="GO" id="GO:0003677">
    <property type="term" value="F:DNA binding"/>
    <property type="evidence" value="ECO:0007669"/>
    <property type="project" value="InterPro"/>
</dbReference>
<dbReference type="InterPro" id="IPR011010">
    <property type="entry name" value="DNA_brk_join_enz"/>
</dbReference>
<reference evidence="2" key="1">
    <citation type="submission" date="2019-10" db="EMBL/GenBank/DDBJ databases">
        <title>Conservation and host-specific expression of non-tandemly repeated heterogenous ribosome RNA gene in arbuscular mycorrhizal fungi.</title>
        <authorList>
            <person name="Maeda T."/>
            <person name="Kobayashi Y."/>
            <person name="Nakagawa T."/>
            <person name="Ezawa T."/>
            <person name="Yamaguchi K."/>
            <person name="Bino T."/>
            <person name="Nishimoto Y."/>
            <person name="Shigenobu S."/>
            <person name="Kawaguchi M."/>
        </authorList>
    </citation>
    <scope>NUCLEOTIDE SEQUENCE</scope>
    <source>
        <strain evidence="2">HR1</strain>
    </source>
</reference>
<name>A0A8H3LMG2_9GLOM</name>
<evidence type="ECO:0000256" key="1">
    <source>
        <dbReference type="ARBA" id="ARBA00023172"/>
    </source>
</evidence>
<evidence type="ECO:0000313" key="2">
    <source>
        <dbReference type="EMBL" id="GES88003.1"/>
    </source>
</evidence>
<protein>
    <submittedName>
        <fullName evidence="2">Zinc finger MYM-type protein 2-like</fullName>
    </submittedName>
</protein>
<keyword evidence="1" id="KW-0233">DNA recombination</keyword>
<dbReference type="InterPro" id="IPR052787">
    <property type="entry name" value="MAVS"/>
</dbReference>
<dbReference type="PANTHER" id="PTHR21446">
    <property type="entry name" value="DUF3504 DOMAIN-CONTAINING PROTEIN"/>
    <property type="match status" value="1"/>
</dbReference>
<dbReference type="Gene3D" id="1.10.443.10">
    <property type="entry name" value="Intergrase catalytic core"/>
    <property type="match status" value="1"/>
</dbReference>
<organism evidence="2 3">
    <name type="scientific">Rhizophagus clarus</name>
    <dbReference type="NCBI Taxonomy" id="94130"/>
    <lineage>
        <taxon>Eukaryota</taxon>
        <taxon>Fungi</taxon>
        <taxon>Fungi incertae sedis</taxon>
        <taxon>Mucoromycota</taxon>
        <taxon>Glomeromycotina</taxon>
        <taxon>Glomeromycetes</taxon>
        <taxon>Glomerales</taxon>
        <taxon>Glomeraceae</taxon>
        <taxon>Rhizophagus</taxon>
    </lineage>
</organism>
<dbReference type="EMBL" id="BLAL01000175">
    <property type="protein sequence ID" value="GES88003.1"/>
    <property type="molecule type" value="Genomic_DNA"/>
</dbReference>
<dbReference type="PANTHER" id="PTHR21446:SF12">
    <property type="entry name" value="POTASSIUM CHANNEL TETRAMERIZATION DOMAIN CONTAINING 1"/>
    <property type="match status" value="1"/>
</dbReference>
<evidence type="ECO:0000313" key="3">
    <source>
        <dbReference type="Proteomes" id="UP000615446"/>
    </source>
</evidence>
<dbReference type="InterPro" id="IPR032675">
    <property type="entry name" value="LRR_dom_sf"/>
</dbReference>
<dbReference type="GO" id="GO:0015074">
    <property type="term" value="P:DNA integration"/>
    <property type="evidence" value="ECO:0007669"/>
    <property type="project" value="InterPro"/>
</dbReference>
<comment type="caution">
    <text evidence="2">The sequence shown here is derived from an EMBL/GenBank/DDBJ whole genome shotgun (WGS) entry which is preliminary data.</text>
</comment>